<reference evidence="3" key="1">
    <citation type="submission" date="2023-09" db="EMBL/GenBank/DDBJ databases">
        <title>Arcobacter tbilisiensis sp. nov. isolated from chicken meat in Tbilisi, Georgia.</title>
        <authorList>
            <person name="Matthias R."/>
            <person name="Zautner A.E."/>
        </authorList>
    </citation>
    <scope>NUCLEOTIDE SEQUENCE</scope>
    <source>
        <strain evidence="3">LEO 101</strain>
        <strain evidence="1">LEO 49</strain>
        <strain evidence="4">LEO 50</strain>
        <strain evidence="2">LEO 53</strain>
    </source>
</reference>
<dbReference type="EMBL" id="CP135131">
    <property type="protein sequence ID" value="WNP40640.1"/>
    <property type="molecule type" value="Genomic_DNA"/>
</dbReference>
<dbReference type="EMBL" id="CP134853">
    <property type="protein sequence ID" value="WNL26806.1"/>
    <property type="molecule type" value="Genomic_DNA"/>
</dbReference>
<dbReference type="EMBL" id="CP135130">
    <property type="protein sequence ID" value="WNP38548.1"/>
    <property type="molecule type" value="Genomic_DNA"/>
</dbReference>
<protein>
    <recommendedName>
        <fullName evidence="5">DUF1574 domain-containing protein</fullName>
    </recommendedName>
</protein>
<organism evidence="3">
    <name type="scientific">Arcobacter sp. AZ-2023</name>
    <dbReference type="NCBI Taxonomy" id="3074453"/>
    <lineage>
        <taxon>Bacteria</taxon>
        <taxon>Pseudomonadati</taxon>
        <taxon>Campylobacterota</taxon>
        <taxon>Epsilonproteobacteria</taxon>
        <taxon>Campylobacterales</taxon>
        <taxon>Arcobacteraceae</taxon>
        <taxon>Arcobacter</taxon>
    </lineage>
</organism>
<evidence type="ECO:0000313" key="3">
    <source>
        <dbReference type="EMBL" id="WNP38548.1"/>
    </source>
</evidence>
<name>A0AA96L4K1_9BACT</name>
<proteinExistence type="predicted"/>
<sequence>MKFIYKISFLTKLYNFAIWVKNKPKILIMGSSFARHHIIPEIIAKQSNKYSYSEIYNVGNNSATPFQMYITFLKNKNKFKNLDIVYHTLDPHILGEKFYPYCKYEIILLSFKQWNYLFTHHRKYMKETLKLSYYTYFFPIIFFYKTLEFNRPIFSGRNNGFDPLKHKDFRATKPNTIKKYFYEPLFLFPISNFQIYYLKKLKEEVEKLNSKFILILTPSYSWNTHYKNEAKEYDTKLIQELQRILGDSVILGSMNKDDFDLEYTHFWDDTHLAENGAVLFTQLLFKNIDFHDKIEPKKINHLFNYIFKDI</sequence>
<evidence type="ECO:0000313" key="1">
    <source>
        <dbReference type="EMBL" id="WNL26806.1"/>
    </source>
</evidence>
<gene>
    <name evidence="3" type="ORF">RJG58_02350</name>
    <name evidence="4" type="ORF">RMP69_02350</name>
    <name evidence="1" type="ORF">RMQ65_05745</name>
    <name evidence="2" type="ORF">RMQ67_02350</name>
</gene>
<accession>A0AA96L4K1</accession>
<evidence type="ECO:0008006" key="5">
    <source>
        <dbReference type="Google" id="ProtNLM"/>
    </source>
</evidence>
<dbReference type="AlphaFoldDB" id="A0AA96L4K1"/>
<evidence type="ECO:0000313" key="2">
    <source>
        <dbReference type="EMBL" id="WNL32398.1"/>
    </source>
</evidence>
<dbReference type="EMBL" id="CP134855">
    <property type="protein sequence ID" value="WNL32398.1"/>
    <property type="molecule type" value="Genomic_DNA"/>
</dbReference>
<evidence type="ECO:0000313" key="4">
    <source>
        <dbReference type="EMBL" id="WNP40640.1"/>
    </source>
</evidence>